<protein>
    <submittedName>
        <fullName evidence="3">Uncharacterized protein</fullName>
    </submittedName>
</protein>
<organism evidence="3">
    <name type="scientific">Chlamydomonas leiostraca</name>
    <dbReference type="NCBI Taxonomy" id="1034604"/>
    <lineage>
        <taxon>Eukaryota</taxon>
        <taxon>Viridiplantae</taxon>
        <taxon>Chlorophyta</taxon>
        <taxon>core chlorophytes</taxon>
        <taxon>Chlorophyceae</taxon>
        <taxon>CS clade</taxon>
        <taxon>Chlamydomonadales</taxon>
        <taxon>Chlamydomonadaceae</taxon>
        <taxon>Chlamydomonas</taxon>
    </lineage>
</organism>
<feature type="region of interest" description="Disordered" evidence="2">
    <location>
        <begin position="1"/>
        <end position="41"/>
    </location>
</feature>
<feature type="compositionally biased region" description="Basic and acidic residues" evidence="2">
    <location>
        <begin position="168"/>
        <end position="178"/>
    </location>
</feature>
<dbReference type="AlphaFoldDB" id="A0A7S0N7A5"/>
<evidence type="ECO:0000313" key="3">
    <source>
        <dbReference type="EMBL" id="CAD8662220.1"/>
    </source>
</evidence>
<evidence type="ECO:0000256" key="2">
    <source>
        <dbReference type="SAM" id="MobiDB-lite"/>
    </source>
</evidence>
<name>A0A7S0N7A5_9CHLO</name>
<gene>
    <name evidence="3" type="ORF">CLEI1391_LOCUS224</name>
</gene>
<keyword evidence="1" id="KW-0175">Coiled coil</keyword>
<evidence type="ECO:0000256" key="1">
    <source>
        <dbReference type="SAM" id="Coils"/>
    </source>
</evidence>
<proteinExistence type="predicted"/>
<feature type="region of interest" description="Disordered" evidence="2">
    <location>
        <begin position="79"/>
        <end position="100"/>
    </location>
</feature>
<reference evidence="3" key="1">
    <citation type="submission" date="2021-01" db="EMBL/GenBank/DDBJ databases">
        <authorList>
            <person name="Corre E."/>
            <person name="Pelletier E."/>
            <person name="Niang G."/>
            <person name="Scheremetjew M."/>
            <person name="Finn R."/>
            <person name="Kale V."/>
            <person name="Holt S."/>
            <person name="Cochrane G."/>
            <person name="Meng A."/>
            <person name="Brown T."/>
            <person name="Cohen L."/>
        </authorList>
    </citation>
    <scope>NUCLEOTIDE SEQUENCE</scope>
    <source>
        <strain evidence="3">SAG 11-49</strain>
    </source>
</reference>
<sequence length="432" mass="48692">MEEEEHGVQVTAGTEVGDPQLPQPDERPAASSNSATGTRGQGVDVLFRARYALEIQDKMMQPTPEELKRLAAEQRRLATQRKPTLSATAPVSLVAGPYPGWAPKPEGWRSKFTMDDPKEVAACDAQVAREMARAAQRDRQRFSSVMWMRRQEAQAQARASTAPAASERFTEHTQRVERTWASSQQLQEERRRALEQKLADKELRAAQRTGLLSTSRTTSALSLATASSQQLQAAQERAQELADMRAAVMQHDHAQRAALRQEREQRRRAEAQQRVEDFTRSSMHVRATAAQRKELKDEQDRAKFASKAAAVMSAAEQAERKRQQMLAAQAQRIAASRQQREQVLAEKQVEHEQLAMGRYALYTQKHAAREARVAQRVAEARQREQVVNSKNMADMLAKCWAAEYEYRATCTNKLPTVAPEVEQSLRRLQAAV</sequence>
<feature type="coiled-coil region" evidence="1">
    <location>
        <begin position="184"/>
        <end position="281"/>
    </location>
</feature>
<accession>A0A7S0N7A5</accession>
<feature type="region of interest" description="Disordered" evidence="2">
    <location>
        <begin position="156"/>
        <end position="184"/>
    </location>
</feature>
<feature type="compositionally biased region" description="Low complexity" evidence="2">
    <location>
        <begin position="156"/>
        <end position="167"/>
    </location>
</feature>
<dbReference type="EMBL" id="HBFB01000448">
    <property type="protein sequence ID" value="CAD8662220.1"/>
    <property type="molecule type" value="Transcribed_RNA"/>
</dbReference>